<dbReference type="VEuPathDB" id="TriTrypDB:TcCLB.510247.10"/>
<dbReference type="VEuPathDB" id="TriTrypDB:TcBrA4_0044880"/>
<dbReference type="VEuPathDB" id="TriTrypDB:TcG_12588"/>
<feature type="domain" description="FAZ1 C-terminal region" evidence="2">
    <location>
        <begin position="52"/>
        <end position="86"/>
    </location>
</feature>
<feature type="coiled-coil region" evidence="1">
    <location>
        <begin position="20"/>
        <end position="96"/>
    </location>
</feature>
<dbReference type="Gene3D" id="1.20.1480.30">
    <property type="entry name" value="Designed four-helix bundle protein"/>
    <property type="match status" value="1"/>
</dbReference>
<evidence type="ECO:0000259" key="2">
    <source>
        <dbReference type="Pfam" id="PF23404"/>
    </source>
</evidence>
<dbReference type="VEuPathDB" id="TriTrypDB:C3747_504g1"/>
<organism evidence="3 4">
    <name type="scientific">Trypanosoma cruzi</name>
    <dbReference type="NCBI Taxonomy" id="5693"/>
    <lineage>
        <taxon>Eukaryota</taxon>
        <taxon>Discoba</taxon>
        <taxon>Euglenozoa</taxon>
        <taxon>Kinetoplastea</taxon>
        <taxon>Metakinetoplastina</taxon>
        <taxon>Trypanosomatida</taxon>
        <taxon>Trypanosomatidae</taxon>
        <taxon>Trypanosoma</taxon>
        <taxon>Schizotrypanum</taxon>
    </lineage>
</organism>
<protein>
    <submittedName>
        <fullName evidence="3">Putative R27-2 protein</fullName>
    </submittedName>
</protein>
<name>A0A2V2US31_TRYCR</name>
<dbReference type="Proteomes" id="UP000246078">
    <property type="component" value="Unassembled WGS sequence"/>
</dbReference>
<dbReference type="VEuPathDB" id="TriTrypDB:ECC02_009511"/>
<dbReference type="VEuPathDB" id="TriTrypDB:TcCLB.506491.20"/>
<dbReference type="VEuPathDB" id="TriTrypDB:TcCL_ESM09132"/>
<proteinExistence type="predicted"/>
<dbReference type="Pfam" id="PF23404">
    <property type="entry name" value="FAZ1_C"/>
    <property type="match status" value="1"/>
</dbReference>
<dbReference type="VEuPathDB" id="TriTrypDB:TcBrA4_0065050"/>
<dbReference type="VEuPathDB" id="TriTrypDB:TCSYLVIO_006824"/>
<evidence type="ECO:0000313" key="3">
    <source>
        <dbReference type="EMBL" id="PWU87015.1"/>
    </source>
</evidence>
<keyword evidence="1" id="KW-0175">Coiled coil</keyword>
<sequence length="185" mass="20748">MRSSQRNLCRGADNEKLAENAQWEADNEKLAEELAQREADIEKLTEDLAQREADNEKLAEELVQREADIEKLAVDLSQKEAECHKLVAELDVIESKLSSAMSGLHVFSSGDGNVIEMLEGYMERASLVSGAEKDALERLSLSNKELAMLRSDFLAERDGMSREIELEKAEKARLLLELEVTPKKS</sequence>
<evidence type="ECO:0000256" key="1">
    <source>
        <dbReference type="SAM" id="Coils"/>
    </source>
</evidence>
<comment type="caution">
    <text evidence="3">The sequence shown here is derived from an EMBL/GenBank/DDBJ whole genome shotgun (WGS) entry which is preliminary data.</text>
</comment>
<accession>A0A2V2US31</accession>
<dbReference type="VEuPathDB" id="TriTrypDB:C4B63_79g1"/>
<dbReference type="InterPro" id="IPR056615">
    <property type="entry name" value="FAZ1_C"/>
</dbReference>
<evidence type="ECO:0000313" key="4">
    <source>
        <dbReference type="Proteomes" id="UP000246078"/>
    </source>
</evidence>
<reference evidence="3 4" key="1">
    <citation type="journal article" date="2018" name="Microb. Genom.">
        <title>Expanding an expanded genome: long-read sequencing of Trypanosoma cruzi.</title>
        <authorList>
            <person name="Berna L."/>
            <person name="Rodriguez M."/>
            <person name="Chiribao M.L."/>
            <person name="Parodi-Talice A."/>
            <person name="Pita S."/>
            <person name="Rijo G."/>
            <person name="Alvarez-Valin F."/>
            <person name="Robello C."/>
        </authorList>
    </citation>
    <scope>NUCLEOTIDE SEQUENCE [LARGE SCALE GENOMIC DNA]</scope>
    <source>
        <strain evidence="3 4">TCC</strain>
    </source>
</reference>
<gene>
    <name evidence="3" type="ORF">C3747_504g1</name>
</gene>
<dbReference type="VEuPathDB" id="TriTrypDB:TCDM_11908"/>
<dbReference type="VEuPathDB" id="TriTrypDB:Tc_MARK_5581"/>
<dbReference type="EMBL" id="PRFC01000504">
    <property type="protein sequence ID" value="PWU87015.1"/>
    <property type="molecule type" value="Genomic_DNA"/>
</dbReference>
<dbReference type="VEuPathDB" id="TriTrypDB:ECC02_012473"/>
<dbReference type="AlphaFoldDB" id="A0A2V2US31"/>